<name>R0LVA7_ANAPL</name>
<dbReference type="Proteomes" id="UP000296049">
    <property type="component" value="Unassembled WGS sequence"/>
</dbReference>
<reference evidence="3" key="1">
    <citation type="journal article" date="2013" name="Nat. Genet.">
        <title>The duck genome and transcriptome provide insight into an avian influenza virus reservoir species.</title>
        <authorList>
            <person name="Huang Y."/>
            <person name="Li Y."/>
            <person name="Burt D.W."/>
            <person name="Chen H."/>
            <person name="Zhang Y."/>
            <person name="Qian W."/>
            <person name="Kim H."/>
            <person name="Gan S."/>
            <person name="Zhao Y."/>
            <person name="Li J."/>
            <person name="Yi K."/>
            <person name="Feng H."/>
            <person name="Zhu P."/>
            <person name="Li B."/>
            <person name="Liu Q."/>
            <person name="Fairley S."/>
            <person name="Magor K.E."/>
            <person name="Du Z."/>
            <person name="Hu X."/>
            <person name="Goodman L."/>
            <person name="Tafer H."/>
            <person name="Vignal A."/>
            <person name="Lee T."/>
            <person name="Kim K.W."/>
            <person name="Sheng Z."/>
            <person name="An Y."/>
            <person name="Searle S."/>
            <person name="Herrero J."/>
            <person name="Groenen M.A."/>
            <person name="Crooijmans R.P."/>
            <person name="Faraut T."/>
            <person name="Cai Q."/>
            <person name="Webster R.G."/>
            <person name="Aldridge J.R."/>
            <person name="Warren W.C."/>
            <person name="Bartschat S."/>
            <person name="Kehr S."/>
            <person name="Marz M."/>
            <person name="Stadler P.F."/>
            <person name="Smith J."/>
            <person name="Kraus R.H."/>
            <person name="Zhao Y."/>
            <person name="Ren L."/>
            <person name="Fei J."/>
            <person name="Morisson M."/>
            <person name="Kaiser P."/>
            <person name="Griffin D.K."/>
            <person name="Rao M."/>
            <person name="Pitel F."/>
            <person name="Wang J."/>
            <person name="Li N."/>
        </authorList>
    </citation>
    <scope>NUCLEOTIDE SEQUENCE [LARGE SCALE GENOMIC DNA]</scope>
</reference>
<dbReference type="EMBL" id="KB742668">
    <property type="protein sequence ID" value="EOB05720.1"/>
    <property type="molecule type" value="Genomic_DNA"/>
</dbReference>
<evidence type="ECO:0000256" key="1">
    <source>
        <dbReference type="SAM" id="MobiDB-lite"/>
    </source>
</evidence>
<evidence type="ECO:0000313" key="3">
    <source>
        <dbReference type="Proteomes" id="UP000296049"/>
    </source>
</evidence>
<feature type="region of interest" description="Disordered" evidence="1">
    <location>
        <begin position="166"/>
        <end position="193"/>
    </location>
</feature>
<feature type="region of interest" description="Disordered" evidence="1">
    <location>
        <begin position="106"/>
        <end position="143"/>
    </location>
</feature>
<dbReference type="AlphaFoldDB" id="R0LVA7"/>
<sequence>MRLQMLTEHERYLEQELKLINTKKFSLTSGQQPHPTALFTSPWDVTNITSGGRKAVNPLGSPRLVLLRGGTAAPYIPAPCAQYRSVLAADRARALKCRNRYAARAEASSGLSAPSATHAARHMPGERGTNHTELPTEGGSAATAKRVTRGTLDHARAVIHQSLRQGGVRAQQGVTGQSLHRRPSPGHQALPWGQGHQAIDEGTDKPYLVLSRCTVTKSPQSFHACLKLPEPISKWSLMIFKNQSYA</sequence>
<gene>
    <name evidence="2" type="ORF">Anapl_04744</name>
</gene>
<evidence type="ECO:0000313" key="2">
    <source>
        <dbReference type="EMBL" id="EOB05720.1"/>
    </source>
</evidence>
<keyword evidence="3" id="KW-1185">Reference proteome</keyword>
<proteinExistence type="predicted"/>
<accession>R0LVA7</accession>
<protein>
    <submittedName>
        <fullName evidence="2">Uncharacterized protein</fullName>
    </submittedName>
</protein>
<organism evidence="2 3">
    <name type="scientific">Anas platyrhynchos</name>
    <name type="common">Mallard</name>
    <name type="synonym">Anas boschas</name>
    <dbReference type="NCBI Taxonomy" id="8839"/>
    <lineage>
        <taxon>Eukaryota</taxon>
        <taxon>Metazoa</taxon>
        <taxon>Chordata</taxon>
        <taxon>Craniata</taxon>
        <taxon>Vertebrata</taxon>
        <taxon>Euteleostomi</taxon>
        <taxon>Archelosauria</taxon>
        <taxon>Archosauria</taxon>
        <taxon>Dinosauria</taxon>
        <taxon>Saurischia</taxon>
        <taxon>Theropoda</taxon>
        <taxon>Coelurosauria</taxon>
        <taxon>Aves</taxon>
        <taxon>Neognathae</taxon>
        <taxon>Galloanserae</taxon>
        <taxon>Anseriformes</taxon>
        <taxon>Anatidae</taxon>
        <taxon>Anatinae</taxon>
        <taxon>Anas</taxon>
    </lineage>
</organism>